<reference evidence="1 2" key="1">
    <citation type="journal article" date="2018" name="BMC Genomics">
        <title>Genomic comparison of Trypanosoma conorhini and Trypanosoma rangeli to Trypanosoma cruzi strains of high and low virulence.</title>
        <authorList>
            <person name="Bradwell K.R."/>
            <person name="Koparde V.N."/>
            <person name="Matveyev A.V."/>
            <person name="Serrano M.G."/>
            <person name="Alves J.M."/>
            <person name="Parikh H."/>
            <person name="Huang B."/>
            <person name="Lee V."/>
            <person name="Espinosa-Alvarez O."/>
            <person name="Ortiz P.A."/>
            <person name="Costa-Martins A.G."/>
            <person name="Teixeira M.M."/>
            <person name="Buck G.A."/>
        </authorList>
    </citation>
    <scope>NUCLEOTIDE SEQUENCE [LARGE SCALE GENOMIC DNA]</scope>
    <source>
        <strain evidence="1 2">AM80</strain>
    </source>
</reference>
<proteinExistence type="predicted"/>
<gene>
    <name evidence="1" type="ORF">TraAM80_09879</name>
</gene>
<dbReference type="AlphaFoldDB" id="A0A3R7K9H6"/>
<comment type="caution">
    <text evidence="1">The sequence shown here is derived from an EMBL/GenBank/DDBJ whole genome shotgun (WGS) entry which is preliminary data.</text>
</comment>
<evidence type="ECO:0000313" key="1">
    <source>
        <dbReference type="EMBL" id="RNE96276.1"/>
    </source>
</evidence>
<accession>A0A3R7K9H6</accession>
<sequence length="102" mass="10873">GPQRTLSRSLLGCPDPLAAQQCVFALVMVSASKSFFDGSRCIAGAFRRWAAASSAAKRHCVARHFKISRGGRRHAAALLRGTGSPLLSSVDPAGFPLQHLER</sequence>
<organism evidence="1 2">
    <name type="scientific">Trypanosoma rangeli</name>
    <dbReference type="NCBI Taxonomy" id="5698"/>
    <lineage>
        <taxon>Eukaryota</taxon>
        <taxon>Discoba</taxon>
        <taxon>Euglenozoa</taxon>
        <taxon>Kinetoplastea</taxon>
        <taxon>Metakinetoplastina</taxon>
        <taxon>Trypanosomatida</taxon>
        <taxon>Trypanosomatidae</taxon>
        <taxon>Trypanosoma</taxon>
        <taxon>Herpetosoma</taxon>
    </lineage>
</organism>
<feature type="non-terminal residue" evidence="1">
    <location>
        <position position="1"/>
    </location>
</feature>
<dbReference type="EMBL" id="MKGL01000716">
    <property type="protein sequence ID" value="RNE96276.1"/>
    <property type="molecule type" value="Genomic_DNA"/>
</dbReference>
<dbReference type="GeneID" id="40333812"/>
<name>A0A3R7K9H6_TRYRA</name>
<protein>
    <submittedName>
        <fullName evidence="1">Uncharacterized protein</fullName>
    </submittedName>
</protein>
<evidence type="ECO:0000313" key="2">
    <source>
        <dbReference type="Proteomes" id="UP000283634"/>
    </source>
</evidence>
<keyword evidence="2" id="KW-1185">Reference proteome</keyword>
<dbReference type="RefSeq" id="XP_029233608.1">
    <property type="nucleotide sequence ID" value="XM_029386537.1"/>
</dbReference>
<dbReference type="Proteomes" id="UP000283634">
    <property type="component" value="Unassembled WGS sequence"/>
</dbReference>